<accession>A0A7T0PAC7</accession>
<dbReference type="PANTHER" id="PTHR35004:SF8">
    <property type="entry name" value="TRANSPOSASE RV3428C-RELATED"/>
    <property type="match status" value="1"/>
</dbReference>
<dbReference type="Proteomes" id="UP000594681">
    <property type="component" value="Chromosome"/>
</dbReference>
<organism evidence="4 5">
    <name type="scientific">Corynebacterium lizhenjunii</name>
    <dbReference type="NCBI Taxonomy" id="2709394"/>
    <lineage>
        <taxon>Bacteria</taxon>
        <taxon>Bacillati</taxon>
        <taxon>Actinomycetota</taxon>
        <taxon>Actinomycetes</taxon>
        <taxon>Mycobacteriales</taxon>
        <taxon>Corynebacteriaceae</taxon>
        <taxon>Corynebacterium</taxon>
    </lineage>
</organism>
<reference evidence="4 5" key="1">
    <citation type="submission" date="2020-11" db="EMBL/GenBank/DDBJ databases">
        <title>Corynebacterium sp. ZJ-599.</title>
        <authorList>
            <person name="Zhou J."/>
        </authorList>
    </citation>
    <scope>NUCLEOTIDE SEQUENCE [LARGE SCALE GENOMIC DNA]</scope>
    <source>
        <strain evidence="4 5">ZJ-599</strain>
    </source>
</reference>
<dbReference type="InterPro" id="IPR012337">
    <property type="entry name" value="RNaseH-like_sf"/>
</dbReference>
<evidence type="ECO:0000313" key="4">
    <source>
        <dbReference type="EMBL" id="QPK79738.1"/>
    </source>
</evidence>
<dbReference type="EMBL" id="CP064954">
    <property type="protein sequence ID" value="QPK79335.1"/>
    <property type="molecule type" value="Genomic_DNA"/>
</dbReference>
<dbReference type="InterPro" id="IPR001584">
    <property type="entry name" value="Integrase_cat-core"/>
</dbReference>
<dbReference type="PANTHER" id="PTHR35004">
    <property type="entry name" value="TRANSPOSASE RV3428C-RELATED"/>
    <property type="match status" value="1"/>
</dbReference>
<evidence type="ECO:0000313" key="3">
    <source>
        <dbReference type="EMBL" id="QPK79335.1"/>
    </source>
</evidence>
<dbReference type="PROSITE" id="PS50994">
    <property type="entry name" value="INTEGRASE"/>
    <property type="match status" value="1"/>
</dbReference>
<dbReference type="KEGG" id="cliz:G7Y31_01000"/>
<proteinExistence type="inferred from homology"/>
<dbReference type="InterPro" id="IPR054353">
    <property type="entry name" value="IstA-like_C"/>
</dbReference>
<name>A0A7T0PAC7_9CORY</name>
<dbReference type="AlphaFoldDB" id="A0A7T0PAC7"/>
<dbReference type="InterPro" id="IPR036397">
    <property type="entry name" value="RNaseH_sf"/>
</dbReference>
<dbReference type="Pfam" id="PF22483">
    <property type="entry name" value="Mu-transpos_C_2"/>
    <property type="match status" value="1"/>
</dbReference>
<feature type="domain" description="Integrase catalytic" evidence="2">
    <location>
        <begin position="132"/>
        <end position="314"/>
    </location>
</feature>
<dbReference type="NCBIfam" id="NF033546">
    <property type="entry name" value="transpos_IS21"/>
    <property type="match status" value="1"/>
</dbReference>
<evidence type="ECO:0000256" key="1">
    <source>
        <dbReference type="ARBA" id="ARBA00009277"/>
    </source>
</evidence>
<evidence type="ECO:0000313" key="5">
    <source>
        <dbReference type="Proteomes" id="UP000594681"/>
    </source>
</evidence>
<keyword evidence="5" id="KW-1185">Reference proteome</keyword>
<dbReference type="GO" id="GO:0015074">
    <property type="term" value="P:DNA integration"/>
    <property type="evidence" value="ECO:0007669"/>
    <property type="project" value="InterPro"/>
</dbReference>
<dbReference type="EMBL" id="CP064954">
    <property type="protein sequence ID" value="QPK79738.1"/>
    <property type="molecule type" value="Genomic_DNA"/>
</dbReference>
<dbReference type="Gene3D" id="3.30.420.10">
    <property type="entry name" value="Ribonuclease H-like superfamily/Ribonuclease H"/>
    <property type="match status" value="1"/>
</dbReference>
<dbReference type="KEGG" id="cliz:G7Y31_03280"/>
<gene>
    <name evidence="3" type="ORF">G7Y31_01000</name>
    <name evidence="4" type="ORF">G7Y31_03280</name>
</gene>
<protein>
    <submittedName>
        <fullName evidence="4">IS21 family transposase</fullName>
    </submittedName>
</protein>
<comment type="similarity">
    <text evidence="1">Belongs to the transposase IS21/IS408/IS1162 family.</text>
</comment>
<evidence type="ECO:0000259" key="2">
    <source>
        <dbReference type="PROSITE" id="PS50994"/>
    </source>
</evidence>
<dbReference type="RefSeq" id="WP_165011245.1">
    <property type="nucleotide sequence ID" value="NZ_CP064954.1"/>
</dbReference>
<dbReference type="Pfam" id="PF00665">
    <property type="entry name" value="rve"/>
    <property type="match status" value="1"/>
</dbReference>
<sequence>MAEFKEIMAMRLEGKSYDAIASALGCSNRDIARVIDVINAYDITAEAFAGLSPEFFDEHFPDGRRARKAAYVQPDYKALADKLAKNKHLTRFMLWEKYYSLPAEPGMVKYQYAQFCNGLAAYIKTHGLTEVIDHEPGEELYVDWAGDKVAIEDPATGKTAFRASIFVAVCPYSGMLFAKAARNEKMDNWIDCHVATLDYLGALPAIIVPDNASTATYRPKKNSSYRAITDRYADFAAYYDILIVPTRPGKPRDKAAVERAVQTVYSLVLGYFDQQRFYSLEELNEAIAERIDDINEVRQRSDGLTRRELFDADERPLMRALPQDRFTEVLWRSLKVDRSWHVTCDYQYYSVPFTLVGKTVRARLTHSTVSIFYLDQLVAEHPRLHGFRYRYSSDPTHSPDGHSTSKAYTRDELLSWASSYGTATIAVIKKVLDRYATAVPKGMKQASLILASLGKRHNGTTLEPACQYILDHELAPARSVIQRVQSSINHNRPATKAPQTQHSPGPIDITGLESEVFIRSAEHFTNRKDA</sequence>
<dbReference type="SUPFAM" id="SSF53098">
    <property type="entry name" value="Ribonuclease H-like"/>
    <property type="match status" value="1"/>
</dbReference>
<dbReference type="GO" id="GO:0003676">
    <property type="term" value="F:nucleic acid binding"/>
    <property type="evidence" value="ECO:0007669"/>
    <property type="project" value="InterPro"/>
</dbReference>